<reference evidence="2 3" key="1">
    <citation type="journal article" date="2015" name="Int. Biodeterior. Biodegradation">
        <title>Physiological and genetic screening methods for the isolation of methyl tert-butyl ether-degrading bacteria for bioremediation purposes.</title>
        <authorList>
            <person name="Guisado I.M."/>
            <person name="Purswani J."/>
            <person name="Gonzalez Lopez J."/>
            <person name="Pozo C."/>
        </authorList>
    </citation>
    <scope>NUCLEOTIDE SEQUENCE [LARGE SCALE GENOMIC DNA]</scope>
    <source>
        <strain evidence="2 3">SH7</strain>
    </source>
</reference>
<organism evidence="2 3">
    <name type="scientific">Paenibacillus etheri</name>
    <dbReference type="NCBI Taxonomy" id="1306852"/>
    <lineage>
        <taxon>Bacteria</taxon>
        <taxon>Bacillati</taxon>
        <taxon>Bacillota</taxon>
        <taxon>Bacilli</taxon>
        <taxon>Bacillales</taxon>
        <taxon>Paenibacillaceae</taxon>
        <taxon>Paenibacillus</taxon>
    </lineage>
</organism>
<dbReference type="AlphaFoldDB" id="A0A0W1B2U7"/>
<evidence type="ECO:0000256" key="1">
    <source>
        <dbReference type="SAM" id="Phobius"/>
    </source>
</evidence>
<keyword evidence="3" id="KW-1185">Reference proteome</keyword>
<feature type="transmembrane region" description="Helical" evidence="1">
    <location>
        <begin position="6"/>
        <end position="27"/>
    </location>
</feature>
<dbReference type="EMBL" id="LCZJ02000016">
    <property type="protein sequence ID" value="KTD87905.1"/>
    <property type="molecule type" value="Genomic_DNA"/>
</dbReference>
<keyword evidence="1" id="KW-0472">Membrane</keyword>
<evidence type="ECO:0000313" key="3">
    <source>
        <dbReference type="Proteomes" id="UP000054709"/>
    </source>
</evidence>
<keyword evidence="1" id="KW-1133">Transmembrane helix</keyword>
<evidence type="ECO:0000313" key="2">
    <source>
        <dbReference type="EMBL" id="KTD87905.1"/>
    </source>
</evidence>
<dbReference type="Proteomes" id="UP000054709">
    <property type="component" value="Unassembled WGS sequence"/>
</dbReference>
<accession>A0A0W1B2U7</accession>
<comment type="caution">
    <text evidence="2">The sequence shown here is derived from an EMBL/GenBank/DDBJ whole genome shotgun (WGS) entry which is preliminary data.</text>
</comment>
<sequence>MEYVVILIGIGIYALRILVPIIVARVMWKKKSELWKIVIAVILTILTPWLGIIYLVINRLRSPGIPRL</sequence>
<protein>
    <submittedName>
        <fullName evidence="2">Uncharacterized protein</fullName>
    </submittedName>
</protein>
<gene>
    <name evidence="2" type="ORF">UQ64_07260</name>
</gene>
<name>A0A0W1B2U7_9BACL</name>
<feature type="transmembrane region" description="Helical" evidence="1">
    <location>
        <begin position="34"/>
        <end position="57"/>
    </location>
</feature>
<keyword evidence="1" id="KW-0812">Transmembrane</keyword>
<proteinExistence type="predicted"/>